<evidence type="ECO:0000256" key="2">
    <source>
        <dbReference type="ARBA" id="ARBA00022670"/>
    </source>
</evidence>
<evidence type="ECO:0000256" key="1">
    <source>
        <dbReference type="ARBA" id="ARBA00001947"/>
    </source>
</evidence>
<accession>A0A382PGM1</accession>
<evidence type="ECO:0000259" key="7">
    <source>
        <dbReference type="Pfam" id="PF01435"/>
    </source>
</evidence>
<dbReference type="InterPro" id="IPR051156">
    <property type="entry name" value="Mito/Outer_Membr_Metalloprot"/>
</dbReference>
<dbReference type="GO" id="GO:0046872">
    <property type="term" value="F:metal ion binding"/>
    <property type="evidence" value="ECO:0007669"/>
    <property type="project" value="UniProtKB-KW"/>
</dbReference>
<gene>
    <name evidence="8" type="ORF">METZ01_LOCUS323925</name>
</gene>
<organism evidence="8">
    <name type="scientific">marine metagenome</name>
    <dbReference type="NCBI Taxonomy" id="408172"/>
    <lineage>
        <taxon>unclassified sequences</taxon>
        <taxon>metagenomes</taxon>
        <taxon>ecological metagenomes</taxon>
    </lineage>
</organism>
<proteinExistence type="predicted"/>
<protein>
    <recommendedName>
        <fullName evidence="7">Peptidase M48 domain-containing protein</fullName>
    </recommendedName>
</protein>
<sequence>MINVQKAKQWLPMVLAGYLVLLSHGATEAAIFTSEKEIERQARVQWLTMKRSMPLSPTERLQQYVECVAYSLINTLEEPYLSMDWEVVVFDDDALNAFAMPGGKIGVFTGLLEVADNQDALAAVIGHEIAHMTEDHVMERAKKESRTDALVLLGS</sequence>
<dbReference type="PANTHER" id="PTHR22726:SF24">
    <property type="entry name" value="M48 FAMILY METALLOPEPTIDASE"/>
    <property type="match status" value="1"/>
</dbReference>
<evidence type="ECO:0000313" key="8">
    <source>
        <dbReference type="EMBL" id="SVC71071.1"/>
    </source>
</evidence>
<feature type="domain" description="Peptidase M48" evidence="7">
    <location>
        <begin position="61"/>
        <end position="152"/>
    </location>
</feature>
<keyword evidence="3" id="KW-0479">Metal-binding</keyword>
<comment type="cofactor">
    <cofactor evidence="1">
        <name>Zn(2+)</name>
        <dbReference type="ChEBI" id="CHEBI:29105"/>
    </cofactor>
</comment>
<evidence type="ECO:0000256" key="5">
    <source>
        <dbReference type="ARBA" id="ARBA00022833"/>
    </source>
</evidence>
<dbReference type="GO" id="GO:0051603">
    <property type="term" value="P:proteolysis involved in protein catabolic process"/>
    <property type="evidence" value="ECO:0007669"/>
    <property type="project" value="TreeGrafter"/>
</dbReference>
<keyword evidence="6" id="KW-0482">Metalloprotease</keyword>
<keyword evidence="5" id="KW-0862">Zinc</keyword>
<evidence type="ECO:0000256" key="4">
    <source>
        <dbReference type="ARBA" id="ARBA00022801"/>
    </source>
</evidence>
<feature type="non-terminal residue" evidence="8">
    <location>
        <position position="155"/>
    </location>
</feature>
<dbReference type="GO" id="GO:0016020">
    <property type="term" value="C:membrane"/>
    <property type="evidence" value="ECO:0007669"/>
    <property type="project" value="TreeGrafter"/>
</dbReference>
<dbReference type="GO" id="GO:0004222">
    <property type="term" value="F:metalloendopeptidase activity"/>
    <property type="evidence" value="ECO:0007669"/>
    <property type="project" value="InterPro"/>
</dbReference>
<evidence type="ECO:0000256" key="3">
    <source>
        <dbReference type="ARBA" id="ARBA00022723"/>
    </source>
</evidence>
<dbReference type="InterPro" id="IPR001915">
    <property type="entry name" value="Peptidase_M48"/>
</dbReference>
<keyword evidence="4" id="KW-0378">Hydrolase</keyword>
<keyword evidence="2" id="KW-0645">Protease</keyword>
<evidence type="ECO:0000256" key="6">
    <source>
        <dbReference type="ARBA" id="ARBA00023049"/>
    </source>
</evidence>
<dbReference type="PANTHER" id="PTHR22726">
    <property type="entry name" value="METALLOENDOPEPTIDASE OMA1"/>
    <property type="match status" value="1"/>
</dbReference>
<dbReference type="EMBL" id="UINC01106420">
    <property type="protein sequence ID" value="SVC71071.1"/>
    <property type="molecule type" value="Genomic_DNA"/>
</dbReference>
<reference evidence="8" key="1">
    <citation type="submission" date="2018-05" db="EMBL/GenBank/DDBJ databases">
        <authorList>
            <person name="Lanie J.A."/>
            <person name="Ng W.-L."/>
            <person name="Kazmierczak K.M."/>
            <person name="Andrzejewski T.M."/>
            <person name="Davidsen T.M."/>
            <person name="Wayne K.J."/>
            <person name="Tettelin H."/>
            <person name="Glass J.I."/>
            <person name="Rusch D."/>
            <person name="Podicherti R."/>
            <person name="Tsui H.-C.T."/>
            <person name="Winkler M.E."/>
        </authorList>
    </citation>
    <scope>NUCLEOTIDE SEQUENCE</scope>
</reference>
<dbReference type="AlphaFoldDB" id="A0A382PGM1"/>
<dbReference type="Gene3D" id="3.30.2010.10">
    <property type="entry name" value="Metalloproteases ('zincins'), catalytic domain"/>
    <property type="match status" value="1"/>
</dbReference>
<dbReference type="Pfam" id="PF01435">
    <property type="entry name" value="Peptidase_M48"/>
    <property type="match status" value="1"/>
</dbReference>
<name>A0A382PGM1_9ZZZZ</name>